<evidence type="ECO:0000256" key="1">
    <source>
        <dbReference type="SAM" id="MobiDB-lite"/>
    </source>
</evidence>
<feature type="compositionally biased region" description="Low complexity" evidence="1">
    <location>
        <begin position="20"/>
        <end position="35"/>
    </location>
</feature>
<feature type="compositionally biased region" description="Polar residues" evidence="1">
    <location>
        <begin position="1"/>
        <end position="18"/>
    </location>
</feature>
<feature type="region of interest" description="Disordered" evidence="1">
    <location>
        <begin position="1"/>
        <end position="35"/>
    </location>
</feature>
<protein>
    <submittedName>
        <fullName evidence="2">Uncharacterized protein</fullName>
    </submittedName>
</protein>
<dbReference type="HOGENOM" id="CLU_2158501_0_0_1"/>
<dbReference type="Proteomes" id="UP000030701">
    <property type="component" value="Unassembled WGS sequence"/>
</dbReference>
<gene>
    <name evidence="2" type="ORF">FOTG_16241</name>
</gene>
<name>X0L365_FUSOX</name>
<accession>X0L365</accession>
<dbReference type="AlphaFoldDB" id="X0L365"/>
<sequence>MRLHSSSSAKDGSSTWNPPQRGQRGQMSLRSSRSSSTPFLAAFVTDGLDECTYLDNSSTSVKKFLHDVTNAVVGTNAQVLFVSRAEPKIQHALIEDAPESFAEYKIMPEDV</sequence>
<organism evidence="2">
    <name type="scientific">Fusarium oxysporum f. sp. vasinfectum 25433</name>
    <dbReference type="NCBI Taxonomy" id="1089449"/>
    <lineage>
        <taxon>Eukaryota</taxon>
        <taxon>Fungi</taxon>
        <taxon>Dikarya</taxon>
        <taxon>Ascomycota</taxon>
        <taxon>Pezizomycotina</taxon>
        <taxon>Sordariomycetes</taxon>
        <taxon>Hypocreomycetidae</taxon>
        <taxon>Hypocreales</taxon>
        <taxon>Nectriaceae</taxon>
        <taxon>Fusarium</taxon>
        <taxon>Fusarium oxysporum species complex</taxon>
    </lineage>
</organism>
<evidence type="ECO:0000313" key="2">
    <source>
        <dbReference type="EMBL" id="EXM15401.1"/>
    </source>
</evidence>
<reference evidence="2" key="2">
    <citation type="submission" date="2012-05" db="EMBL/GenBank/DDBJ databases">
        <title>The Genome Annotation of Fusarium oxysporum Cotton.</title>
        <authorList>
            <consortium name="The Broad Institute Genomics Platform"/>
            <person name="Ma L.-J."/>
            <person name="Corby-Kistler H."/>
            <person name="Broz K."/>
            <person name="Gale L.R."/>
            <person name="Jonkers W."/>
            <person name="O'Donnell K."/>
            <person name="Ploetz R."/>
            <person name="Steinberg C."/>
            <person name="Schwartz D.C."/>
            <person name="VanEtten H."/>
            <person name="Zhou S."/>
            <person name="Young S.K."/>
            <person name="Zeng Q."/>
            <person name="Gargeya S."/>
            <person name="Fitzgerald M."/>
            <person name="Abouelleil A."/>
            <person name="Alvarado L."/>
            <person name="Chapman S.B."/>
            <person name="Gainer-Dewar J."/>
            <person name="Goldberg J."/>
            <person name="Griggs A."/>
            <person name="Gujja S."/>
            <person name="Hansen M."/>
            <person name="Howarth C."/>
            <person name="Imamovic A."/>
            <person name="Ireland A."/>
            <person name="Larimer J."/>
            <person name="McCowan C."/>
            <person name="Murphy C."/>
            <person name="Pearson M."/>
            <person name="Poon T.W."/>
            <person name="Priest M."/>
            <person name="Roberts A."/>
            <person name="Saif S."/>
            <person name="Shea T."/>
            <person name="Sykes S."/>
            <person name="Wortman J."/>
            <person name="Nusbaum C."/>
            <person name="Birren B."/>
        </authorList>
    </citation>
    <scope>NUCLEOTIDE SEQUENCE</scope>
    <source>
        <strain evidence="2">25433</strain>
    </source>
</reference>
<dbReference type="EMBL" id="JH658021">
    <property type="protein sequence ID" value="EXM15401.1"/>
    <property type="molecule type" value="Genomic_DNA"/>
</dbReference>
<proteinExistence type="predicted"/>
<reference evidence="2" key="1">
    <citation type="submission" date="2011-11" db="EMBL/GenBank/DDBJ databases">
        <title>The Genome Sequence of Fusarium oxysporum Cotton.</title>
        <authorList>
            <consortium name="The Broad Institute Genome Sequencing Platform"/>
            <person name="Ma L.-J."/>
            <person name="Gale L.R."/>
            <person name="Schwartz D.C."/>
            <person name="Zhou S."/>
            <person name="Corby-Kistler H."/>
            <person name="Young S.K."/>
            <person name="Zeng Q."/>
            <person name="Gargeya S."/>
            <person name="Fitzgerald M."/>
            <person name="Haas B."/>
            <person name="Abouelleil A."/>
            <person name="Alvarado L."/>
            <person name="Arachchi H.M."/>
            <person name="Berlin A."/>
            <person name="Brown A."/>
            <person name="Chapman S.B."/>
            <person name="Chen Z."/>
            <person name="Dunbar C."/>
            <person name="Freedman E."/>
            <person name="Gearin G."/>
            <person name="Goldberg J."/>
            <person name="Griggs A."/>
            <person name="Gujja S."/>
            <person name="Heiman D."/>
            <person name="Howarth C."/>
            <person name="Larson L."/>
            <person name="Lui A."/>
            <person name="MacDonald P.J.P."/>
            <person name="Montmayeur A."/>
            <person name="Murphy C."/>
            <person name="Neiman D."/>
            <person name="Pearson M."/>
            <person name="Priest M."/>
            <person name="Roberts A."/>
            <person name="Saif S."/>
            <person name="Shea T."/>
            <person name="Shenoy N."/>
            <person name="Sisk P."/>
            <person name="Stolte C."/>
            <person name="Sykes S."/>
            <person name="Wortman J."/>
            <person name="Nusbaum C."/>
            <person name="Birren B."/>
        </authorList>
    </citation>
    <scope>NUCLEOTIDE SEQUENCE [LARGE SCALE GENOMIC DNA]</scope>
    <source>
        <strain evidence="2">25433</strain>
    </source>
</reference>
<dbReference type="OrthoDB" id="539213at2759"/>